<protein>
    <submittedName>
        <fullName evidence="3">3-oxoacyl-[acyl-carrier-protein] reductase FabG</fullName>
        <ecNumber evidence="3">1.1.1.100</ecNumber>
    </submittedName>
</protein>
<name>A0A011NSH5_9PROT</name>
<evidence type="ECO:0000256" key="2">
    <source>
        <dbReference type="RuleBase" id="RU000363"/>
    </source>
</evidence>
<sequence length="257" mass="28187">MNTRKGESVFVSGSSSGIGKAIATRFIEQGAKVIVHSRSESRALHARDEIKAAGAVWGDLSRAEETNKMLAHLEDFAPIEVLINNAGIFSVEDFFTLEDEVWLQYYQTNVMSMVRLCRALMPGMLARDSGSIINVASEAGIKPLPQMIHYSMTKTAMISISRGLAELTKGSMVRVNSLLPGPTWTSGVESYFDGLAQQEGRPLQEILANYFKEHEPTSLIQRFFTVEEVSDAALFLVRNGAVNGSTLRVEGGIIRSI</sequence>
<dbReference type="STRING" id="1454003.AW10_03150"/>
<dbReference type="PRINTS" id="PR00080">
    <property type="entry name" value="SDRFAMILY"/>
</dbReference>
<accession>A0A011NSH5</accession>
<dbReference type="GO" id="GO:0004316">
    <property type="term" value="F:3-oxoacyl-[acyl-carrier-protein] reductase (NADPH) activity"/>
    <property type="evidence" value="ECO:0007669"/>
    <property type="project" value="UniProtKB-EC"/>
</dbReference>
<dbReference type="InterPro" id="IPR002347">
    <property type="entry name" value="SDR_fam"/>
</dbReference>
<proteinExistence type="inferred from homology"/>
<dbReference type="InterPro" id="IPR020904">
    <property type="entry name" value="Sc_DH/Rdtase_CS"/>
</dbReference>
<comment type="caution">
    <text evidence="3">The sequence shown here is derived from an EMBL/GenBank/DDBJ whole genome shotgun (WGS) entry which is preliminary data.</text>
</comment>
<keyword evidence="3" id="KW-0560">Oxidoreductase</keyword>
<dbReference type="Proteomes" id="UP000021816">
    <property type="component" value="Unassembled WGS sequence"/>
</dbReference>
<dbReference type="EC" id="1.1.1.100" evidence="3"/>
<evidence type="ECO:0000256" key="1">
    <source>
        <dbReference type="ARBA" id="ARBA00006484"/>
    </source>
</evidence>
<dbReference type="CDD" id="cd05233">
    <property type="entry name" value="SDR_c"/>
    <property type="match status" value="1"/>
</dbReference>
<dbReference type="InterPro" id="IPR050259">
    <property type="entry name" value="SDR"/>
</dbReference>
<dbReference type="PATRIC" id="fig|1454003.3.peg.3206"/>
<reference evidence="3 4" key="1">
    <citation type="submission" date="2014-02" db="EMBL/GenBank/DDBJ databases">
        <title>Expanding our view of genomic diversity in Candidatus Accumulibacter clades.</title>
        <authorList>
            <person name="Skennerton C.T."/>
            <person name="Barr J.J."/>
            <person name="Slater F.R."/>
            <person name="Bond P.L."/>
            <person name="Tyson G.W."/>
        </authorList>
    </citation>
    <scope>NUCLEOTIDE SEQUENCE [LARGE SCALE GENOMIC DNA]</scope>
    <source>
        <strain evidence="4">BA-92</strain>
    </source>
</reference>
<organism evidence="3 4">
    <name type="scientific">Candidatus Accumulibacter appositus</name>
    <dbReference type="NCBI Taxonomy" id="1454003"/>
    <lineage>
        <taxon>Bacteria</taxon>
        <taxon>Pseudomonadati</taxon>
        <taxon>Pseudomonadota</taxon>
        <taxon>Betaproteobacteria</taxon>
        <taxon>Candidatus Accumulibacter</taxon>
    </lineage>
</organism>
<evidence type="ECO:0000313" key="3">
    <source>
        <dbReference type="EMBL" id="EXI78306.1"/>
    </source>
</evidence>
<dbReference type="Gene3D" id="3.40.50.720">
    <property type="entry name" value="NAD(P)-binding Rossmann-like Domain"/>
    <property type="match status" value="1"/>
</dbReference>
<dbReference type="PANTHER" id="PTHR42879:SF2">
    <property type="entry name" value="3-OXOACYL-[ACYL-CARRIER-PROTEIN] REDUCTASE FABG"/>
    <property type="match status" value="1"/>
</dbReference>
<dbReference type="AlphaFoldDB" id="A0A011NSH5"/>
<comment type="similarity">
    <text evidence="1 2">Belongs to the short-chain dehydrogenases/reductases (SDR) family.</text>
</comment>
<gene>
    <name evidence="3" type="primary">fabG_6</name>
    <name evidence="3" type="ORF">AW10_03150</name>
</gene>
<dbReference type="InterPro" id="IPR036291">
    <property type="entry name" value="NAD(P)-bd_dom_sf"/>
</dbReference>
<dbReference type="EMBL" id="JEMX01000075">
    <property type="protein sequence ID" value="EXI78306.1"/>
    <property type="molecule type" value="Genomic_DNA"/>
</dbReference>
<dbReference type="PANTHER" id="PTHR42879">
    <property type="entry name" value="3-OXOACYL-(ACYL-CARRIER-PROTEIN) REDUCTASE"/>
    <property type="match status" value="1"/>
</dbReference>
<evidence type="ECO:0000313" key="4">
    <source>
        <dbReference type="Proteomes" id="UP000021816"/>
    </source>
</evidence>
<dbReference type="PRINTS" id="PR00081">
    <property type="entry name" value="GDHRDH"/>
</dbReference>
<dbReference type="SUPFAM" id="SSF51735">
    <property type="entry name" value="NAD(P)-binding Rossmann-fold domains"/>
    <property type="match status" value="1"/>
</dbReference>
<dbReference type="PROSITE" id="PS00061">
    <property type="entry name" value="ADH_SHORT"/>
    <property type="match status" value="1"/>
</dbReference>
<dbReference type="GO" id="GO:0032787">
    <property type="term" value="P:monocarboxylic acid metabolic process"/>
    <property type="evidence" value="ECO:0007669"/>
    <property type="project" value="UniProtKB-ARBA"/>
</dbReference>
<dbReference type="Pfam" id="PF00106">
    <property type="entry name" value="adh_short"/>
    <property type="match status" value="1"/>
</dbReference>